<evidence type="ECO:0000256" key="8">
    <source>
        <dbReference type="ARBA" id="ARBA00023180"/>
    </source>
</evidence>
<organism evidence="10 11">
    <name type="scientific">Ailuropoda melanoleuca</name>
    <name type="common">Giant panda</name>
    <dbReference type="NCBI Taxonomy" id="9646"/>
    <lineage>
        <taxon>Eukaryota</taxon>
        <taxon>Metazoa</taxon>
        <taxon>Chordata</taxon>
        <taxon>Craniata</taxon>
        <taxon>Vertebrata</taxon>
        <taxon>Euteleostomi</taxon>
        <taxon>Mammalia</taxon>
        <taxon>Eutheria</taxon>
        <taxon>Laurasiatheria</taxon>
        <taxon>Carnivora</taxon>
        <taxon>Caniformia</taxon>
        <taxon>Ursidae</taxon>
        <taxon>Ailuropoda</taxon>
    </lineage>
</organism>
<comment type="subcellular location">
    <subcellularLocation>
        <location evidence="1">Secreted</location>
        <location evidence="1">Extracellular space</location>
        <location evidence="1">Extracellular matrix</location>
    </subcellularLocation>
</comment>
<keyword evidence="11" id="KW-1185">Reference proteome</keyword>
<keyword evidence="2" id="KW-0964">Secreted</keyword>
<dbReference type="Gene3D" id="3.90.290.10">
    <property type="entry name" value="TGF-beta binding (TB) domain"/>
    <property type="match status" value="1"/>
</dbReference>
<evidence type="ECO:0000256" key="7">
    <source>
        <dbReference type="ARBA" id="ARBA00023157"/>
    </source>
</evidence>
<feature type="domain" description="TB" evidence="9">
    <location>
        <begin position="145"/>
        <end position="190"/>
    </location>
</feature>
<dbReference type="Pfam" id="PF07645">
    <property type="entry name" value="EGF_CA"/>
    <property type="match status" value="2"/>
</dbReference>
<dbReference type="PROSITE" id="PS01186">
    <property type="entry name" value="EGF_2"/>
    <property type="match status" value="1"/>
</dbReference>
<evidence type="ECO:0000256" key="5">
    <source>
        <dbReference type="ARBA" id="ARBA00022729"/>
    </source>
</evidence>
<dbReference type="InterPro" id="IPR036773">
    <property type="entry name" value="TB_dom_sf"/>
</dbReference>
<dbReference type="PANTHER" id="PTHR47333:SF5">
    <property type="entry name" value="FIBRILLIN-3"/>
    <property type="match status" value="1"/>
</dbReference>
<dbReference type="FunFam" id="2.10.25.10:FF:000002">
    <property type="entry name" value="Latent-transforming growth factor beta-binding protein 3"/>
    <property type="match status" value="1"/>
</dbReference>
<reference evidence="10" key="3">
    <citation type="submission" date="2025-09" db="UniProtKB">
        <authorList>
            <consortium name="Ensembl"/>
        </authorList>
    </citation>
    <scope>IDENTIFICATION</scope>
</reference>
<evidence type="ECO:0000256" key="6">
    <source>
        <dbReference type="ARBA" id="ARBA00022737"/>
    </source>
</evidence>
<reference evidence="10 11" key="1">
    <citation type="journal article" date="2010" name="Nature">
        <title>The sequence and de novo assembly of the giant panda genome.</title>
        <authorList>
            <person name="Li R."/>
            <person name="Fan W."/>
            <person name="Tian G."/>
            <person name="Zhu H."/>
            <person name="He L."/>
            <person name="Cai J."/>
            <person name="Huang Q."/>
            <person name="Cai Q."/>
            <person name="Li B."/>
            <person name="Bai Y."/>
            <person name="Zhang Z."/>
            <person name="Zhang Y."/>
            <person name="Wang W."/>
            <person name="Li J."/>
            <person name="Wei F."/>
            <person name="Li H."/>
            <person name="Jian M."/>
            <person name="Li J."/>
            <person name="Zhang Z."/>
            <person name="Nielsen R."/>
            <person name="Li D."/>
            <person name="Gu W."/>
            <person name="Yang Z."/>
            <person name="Xuan Z."/>
            <person name="Ryder O.A."/>
            <person name="Leung F.C."/>
            <person name="Zhou Y."/>
            <person name="Cao J."/>
            <person name="Sun X."/>
            <person name="Fu Y."/>
            <person name="Fang X."/>
            <person name="Guo X."/>
            <person name="Wang B."/>
            <person name="Hou R."/>
            <person name="Shen F."/>
            <person name="Mu B."/>
            <person name="Ni P."/>
            <person name="Lin R."/>
            <person name="Qian W."/>
            <person name="Wang G."/>
            <person name="Yu C."/>
            <person name="Nie W."/>
            <person name="Wang J."/>
            <person name="Wu Z."/>
            <person name="Liang H."/>
            <person name="Min J."/>
            <person name="Wu Q."/>
            <person name="Cheng S."/>
            <person name="Ruan J."/>
            <person name="Wang M."/>
            <person name="Shi Z."/>
            <person name="Wen M."/>
            <person name="Liu B."/>
            <person name="Ren X."/>
            <person name="Zheng H."/>
            <person name="Dong D."/>
            <person name="Cook K."/>
            <person name="Shan G."/>
            <person name="Zhang H."/>
            <person name="Kosiol C."/>
            <person name="Xie X."/>
            <person name="Lu Z."/>
            <person name="Zheng H."/>
            <person name="Li Y."/>
            <person name="Steiner C.C."/>
            <person name="Lam T.T."/>
            <person name="Lin S."/>
            <person name="Zhang Q."/>
            <person name="Li G."/>
            <person name="Tian J."/>
            <person name="Gong T."/>
            <person name="Liu H."/>
            <person name="Zhang D."/>
            <person name="Fang L."/>
            <person name="Ye C."/>
            <person name="Zhang J."/>
            <person name="Hu W."/>
            <person name="Xu A."/>
            <person name="Ren Y."/>
            <person name="Zhang G."/>
            <person name="Bruford M.W."/>
            <person name="Li Q."/>
            <person name="Ma L."/>
            <person name="Guo Y."/>
            <person name="An N."/>
            <person name="Hu Y."/>
            <person name="Zheng Y."/>
            <person name="Shi Y."/>
            <person name="Li Z."/>
            <person name="Liu Q."/>
            <person name="Chen Y."/>
            <person name="Zhao J."/>
            <person name="Qu N."/>
            <person name="Zhao S."/>
            <person name="Tian F."/>
            <person name="Wang X."/>
            <person name="Wang H."/>
            <person name="Xu L."/>
            <person name="Liu X."/>
            <person name="Vinar T."/>
            <person name="Wang Y."/>
            <person name="Lam T.W."/>
            <person name="Yiu S.M."/>
            <person name="Liu S."/>
            <person name="Zhang H."/>
            <person name="Li D."/>
            <person name="Huang Y."/>
            <person name="Wang X."/>
            <person name="Yang G."/>
            <person name="Jiang Z."/>
            <person name="Wang J."/>
            <person name="Qin N."/>
            <person name="Li L."/>
            <person name="Li J."/>
            <person name="Bolund L."/>
            <person name="Kristiansen K."/>
            <person name="Wong G.K."/>
            <person name="Olson M."/>
            <person name="Zhang X."/>
            <person name="Li S."/>
            <person name="Yang H."/>
            <person name="Wang J."/>
            <person name="Wang J."/>
        </authorList>
    </citation>
    <scope>NUCLEOTIDE SEQUENCE [LARGE SCALE GENOMIC DNA]</scope>
</reference>
<keyword evidence="5" id="KW-0732">Signal</keyword>
<dbReference type="SUPFAM" id="SSF57581">
    <property type="entry name" value="TB module/8-cys domain"/>
    <property type="match status" value="1"/>
</dbReference>
<dbReference type="PROSITE" id="PS01187">
    <property type="entry name" value="EGF_CA"/>
    <property type="match status" value="2"/>
</dbReference>
<dbReference type="InterPro" id="IPR052080">
    <property type="entry name" value="vWF_C/EGF_Fibrillin"/>
</dbReference>
<keyword evidence="4" id="KW-0245">EGF-like domain</keyword>
<dbReference type="AlphaFoldDB" id="A0A7N5K2Q6"/>
<evidence type="ECO:0000259" key="9">
    <source>
        <dbReference type="PROSITE" id="PS51364"/>
    </source>
</evidence>
<dbReference type="Ensembl" id="ENSAMET00000030351.1">
    <property type="protein sequence ID" value="ENSAMEP00000034132.1"/>
    <property type="gene ID" value="ENSAMEG00000027163.1"/>
</dbReference>
<dbReference type="InterPro" id="IPR017878">
    <property type="entry name" value="TB_dom"/>
</dbReference>
<evidence type="ECO:0000256" key="1">
    <source>
        <dbReference type="ARBA" id="ARBA00004498"/>
    </source>
</evidence>
<dbReference type="FunFam" id="2.10.25.10:FF:000017">
    <property type="entry name" value="latent-transforming growth factor beta-binding protein 4 isoform X1"/>
    <property type="match status" value="1"/>
</dbReference>
<evidence type="ECO:0000256" key="4">
    <source>
        <dbReference type="ARBA" id="ARBA00022536"/>
    </source>
</evidence>
<dbReference type="SMART" id="SM00181">
    <property type="entry name" value="EGF"/>
    <property type="match status" value="3"/>
</dbReference>
<dbReference type="InterPro" id="IPR018097">
    <property type="entry name" value="EGF_Ca-bd_CS"/>
</dbReference>
<dbReference type="GO" id="GO:0005509">
    <property type="term" value="F:calcium ion binding"/>
    <property type="evidence" value="ECO:0007669"/>
    <property type="project" value="InterPro"/>
</dbReference>
<keyword evidence="6" id="KW-0677">Repeat</keyword>
<dbReference type="SMART" id="SM00179">
    <property type="entry name" value="EGF_CA"/>
    <property type="match status" value="3"/>
</dbReference>
<dbReference type="GeneTree" id="ENSGT00940000160285"/>
<keyword evidence="3" id="KW-0272">Extracellular matrix</keyword>
<dbReference type="InterPro" id="IPR009030">
    <property type="entry name" value="Growth_fac_rcpt_cys_sf"/>
</dbReference>
<protein>
    <submittedName>
        <fullName evidence="10">Latent-transforming growth factor beta-binding protein 3-like</fullName>
    </submittedName>
</protein>
<accession>A0A7N5K2Q6</accession>
<dbReference type="CDD" id="cd00054">
    <property type="entry name" value="EGF_CA"/>
    <property type="match status" value="1"/>
</dbReference>
<proteinExistence type="predicted"/>
<reference evidence="10" key="2">
    <citation type="submission" date="2025-08" db="UniProtKB">
        <authorList>
            <consortium name="Ensembl"/>
        </authorList>
    </citation>
    <scope>IDENTIFICATION</scope>
</reference>
<dbReference type="SUPFAM" id="SSF57184">
    <property type="entry name" value="Growth factor receptor domain"/>
    <property type="match status" value="1"/>
</dbReference>
<dbReference type="Pfam" id="PF00683">
    <property type="entry name" value="TB"/>
    <property type="match status" value="1"/>
</dbReference>
<evidence type="ECO:0000313" key="10">
    <source>
        <dbReference type="Ensembl" id="ENSAMEP00000034132.1"/>
    </source>
</evidence>
<keyword evidence="7" id="KW-1015">Disulfide bond</keyword>
<name>A0A7N5K2Q6_AILME</name>
<dbReference type="PANTHER" id="PTHR47333">
    <property type="entry name" value="VON WILLEBRAND FACTOR C AND EGF DOMAIN-CONTAINING PROTEIN"/>
    <property type="match status" value="1"/>
</dbReference>
<dbReference type="Proteomes" id="UP000008912">
    <property type="component" value="Unassembled WGS sequence"/>
</dbReference>
<evidence type="ECO:0000256" key="2">
    <source>
        <dbReference type="ARBA" id="ARBA00022525"/>
    </source>
</evidence>
<dbReference type="Gene3D" id="2.10.25.10">
    <property type="entry name" value="Laminin"/>
    <property type="match status" value="3"/>
</dbReference>
<evidence type="ECO:0000313" key="11">
    <source>
        <dbReference type="Proteomes" id="UP000008912"/>
    </source>
</evidence>
<evidence type="ECO:0000256" key="3">
    <source>
        <dbReference type="ARBA" id="ARBA00022530"/>
    </source>
</evidence>
<dbReference type="PROSITE" id="PS51364">
    <property type="entry name" value="TB"/>
    <property type="match status" value="1"/>
</dbReference>
<dbReference type="InterPro" id="IPR000742">
    <property type="entry name" value="EGF"/>
</dbReference>
<dbReference type="InterPro" id="IPR049883">
    <property type="entry name" value="NOTCH1_EGF-like"/>
</dbReference>
<sequence length="276" mass="30646">MPPTQETEIDICKLNRNFCRHGECIPTRTGHACQCYQGYRSHPQHRYCVDDIDECLDSGTCPDGRCENKPGSYKCIPCQPGFRAQNGICSDVDECSEDAACKHGWCENVAGSFRCSCGEGFVPAPDFRSCCIPTSKIDKVTDRRDVCWQLRGEDGMCSSPFGGQQLTYEECCCRHGKGWGYHCHACPPRSPGFNCQSAPSESNSFWDFSTPFGEVHKDADSSEEDSDECRCLNGRCVRTQQASVCESSRCPPLETGYAAGSTFFFCLSSARQFSLY</sequence>
<keyword evidence="8" id="KW-0325">Glycoprotein</keyword>
<dbReference type="InterPro" id="IPR001881">
    <property type="entry name" value="EGF-like_Ca-bd_dom"/>
</dbReference>